<evidence type="ECO:0000256" key="5">
    <source>
        <dbReference type="ARBA" id="ARBA00022840"/>
    </source>
</evidence>
<organism evidence="9 10">
    <name type="scientific">Pyricularia oryzae</name>
    <name type="common">Rice blast fungus</name>
    <name type="synonym">Magnaporthe oryzae</name>
    <dbReference type="NCBI Taxonomy" id="318829"/>
    <lineage>
        <taxon>Eukaryota</taxon>
        <taxon>Fungi</taxon>
        <taxon>Dikarya</taxon>
        <taxon>Ascomycota</taxon>
        <taxon>Pezizomycotina</taxon>
        <taxon>Sordariomycetes</taxon>
        <taxon>Sordariomycetidae</taxon>
        <taxon>Magnaporthales</taxon>
        <taxon>Pyriculariaceae</taxon>
        <taxon>Pyricularia</taxon>
    </lineage>
</organism>
<proteinExistence type="inferred from homology"/>
<accession>A0A4P7N8G3</accession>
<feature type="region of interest" description="Disordered" evidence="8">
    <location>
        <begin position="14"/>
        <end position="213"/>
    </location>
</feature>
<dbReference type="Pfam" id="PF00270">
    <property type="entry name" value="DEAD"/>
    <property type="match status" value="1"/>
</dbReference>
<evidence type="ECO:0000313" key="9">
    <source>
        <dbReference type="EMBL" id="QBZ56404.1"/>
    </source>
</evidence>
<keyword evidence="4 7" id="KW-0347">Helicase</keyword>
<dbReference type="SMR" id="A0A4P7N8G3"/>
<dbReference type="OMA" id="ARDIKHM"/>
<dbReference type="Proteomes" id="UP000294847">
    <property type="component" value="Chromosome 2"/>
</dbReference>
<evidence type="ECO:0000313" key="10">
    <source>
        <dbReference type="Proteomes" id="UP000294847"/>
    </source>
</evidence>
<feature type="compositionally biased region" description="Basic and acidic residues" evidence="8">
    <location>
        <begin position="74"/>
        <end position="86"/>
    </location>
</feature>
<evidence type="ECO:0000256" key="4">
    <source>
        <dbReference type="ARBA" id="ARBA00022806"/>
    </source>
</evidence>
<evidence type="ECO:0000256" key="6">
    <source>
        <dbReference type="ARBA" id="ARBA00047984"/>
    </source>
</evidence>
<protein>
    <recommendedName>
        <fullName evidence="1">RNA helicase</fullName>
        <ecNumber evidence="1">3.6.4.13</ecNumber>
    </recommendedName>
</protein>
<dbReference type="Gene3D" id="3.40.50.300">
    <property type="entry name" value="P-loop containing nucleotide triphosphate hydrolases"/>
    <property type="match status" value="2"/>
</dbReference>
<dbReference type="Pfam" id="PF00271">
    <property type="entry name" value="Helicase_C"/>
    <property type="match status" value="1"/>
</dbReference>
<dbReference type="InterPro" id="IPR001650">
    <property type="entry name" value="Helicase_C-like"/>
</dbReference>
<dbReference type="InterPro" id="IPR014014">
    <property type="entry name" value="RNA_helicase_DEAD_Q_motif"/>
</dbReference>
<dbReference type="InterPro" id="IPR000629">
    <property type="entry name" value="RNA-helicase_DEAD-box_CS"/>
</dbReference>
<dbReference type="PROSITE" id="PS51194">
    <property type="entry name" value="HELICASE_CTER"/>
    <property type="match status" value="1"/>
</dbReference>
<reference evidence="9 10" key="1">
    <citation type="journal article" date="2019" name="Mol. Biol. Evol.">
        <title>Blast fungal genomes show frequent chromosomal changes, gene gains and losses, and effector gene turnover.</title>
        <authorList>
            <person name="Gomez Luciano L.B."/>
            <person name="Jason Tsai I."/>
            <person name="Chuma I."/>
            <person name="Tosa Y."/>
            <person name="Chen Y.H."/>
            <person name="Li J.Y."/>
            <person name="Li M.Y."/>
            <person name="Jade Lu M.Y."/>
            <person name="Nakayashiki H."/>
            <person name="Li W.H."/>
        </authorList>
    </citation>
    <scope>NUCLEOTIDE SEQUENCE [LARGE SCALE GENOMIC DNA]</scope>
    <source>
        <strain evidence="9">MZ5-1-6</strain>
    </source>
</reference>
<dbReference type="PROSITE" id="PS00039">
    <property type="entry name" value="DEAD_ATP_HELICASE"/>
    <property type="match status" value="1"/>
</dbReference>
<dbReference type="GO" id="GO:0003676">
    <property type="term" value="F:nucleic acid binding"/>
    <property type="evidence" value="ECO:0007669"/>
    <property type="project" value="InterPro"/>
</dbReference>
<dbReference type="VEuPathDB" id="FungiDB:M_BR32_EuGene_00012181"/>
<keyword evidence="5 7" id="KW-0067">ATP-binding</keyword>
<dbReference type="GO" id="GO:0016787">
    <property type="term" value="F:hydrolase activity"/>
    <property type="evidence" value="ECO:0007669"/>
    <property type="project" value="UniProtKB-KW"/>
</dbReference>
<feature type="compositionally biased region" description="Basic and acidic residues" evidence="8">
    <location>
        <begin position="168"/>
        <end position="198"/>
    </location>
</feature>
<keyword evidence="2 7" id="KW-0547">Nucleotide-binding</keyword>
<keyword evidence="3 7" id="KW-0378">Hydrolase</keyword>
<dbReference type="AlphaFoldDB" id="A0A4P7N8G3"/>
<dbReference type="CDD" id="cd18787">
    <property type="entry name" value="SF2_C_DEAD"/>
    <property type="match status" value="1"/>
</dbReference>
<dbReference type="EMBL" id="CP034205">
    <property type="protein sequence ID" value="QBZ56404.1"/>
    <property type="molecule type" value="Genomic_DNA"/>
</dbReference>
<dbReference type="SUPFAM" id="SSF52540">
    <property type="entry name" value="P-loop containing nucleoside triphosphate hydrolases"/>
    <property type="match status" value="1"/>
</dbReference>
<dbReference type="InterPro" id="IPR027417">
    <property type="entry name" value="P-loop_NTPase"/>
</dbReference>
<dbReference type="InterPro" id="IPR014001">
    <property type="entry name" value="Helicase_ATP-bd"/>
</dbReference>
<evidence type="ECO:0000256" key="8">
    <source>
        <dbReference type="SAM" id="MobiDB-lite"/>
    </source>
</evidence>
<gene>
    <name evidence="9" type="ORF">PoMZ_01310</name>
</gene>
<evidence type="ECO:0000256" key="2">
    <source>
        <dbReference type="ARBA" id="ARBA00022741"/>
    </source>
</evidence>
<dbReference type="InterPro" id="IPR011545">
    <property type="entry name" value="DEAD/DEAH_box_helicase_dom"/>
</dbReference>
<evidence type="ECO:0000256" key="7">
    <source>
        <dbReference type="RuleBase" id="RU000492"/>
    </source>
</evidence>
<name>A0A4P7N8G3_PYROR</name>
<feature type="compositionally biased region" description="Basic and acidic residues" evidence="8">
    <location>
        <begin position="135"/>
        <end position="147"/>
    </location>
</feature>
<dbReference type="SMART" id="SM00487">
    <property type="entry name" value="DEXDc"/>
    <property type="match status" value="1"/>
</dbReference>
<evidence type="ECO:0000256" key="1">
    <source>
        <dbReference type="ARBA" id="ARBA00012552"/>
    </source>
</evidence>
<feature type="compositionally biased region" description="Basic and acidic residues" evidence="8">
    <location>
        <begin position="32"/>
        <end position="67"/>
    </location>
</feature>
<sequence length="674" mass="76093">MAPLDLEEILKKHKAAKAEAAKPRFIPRGQRKKMEEEKKLKVEEEQKRQQEELQKTRSELQKAREELAGLQRVRRQEQSRSRESDHSVPTGPRAMRSYDDDSFNGNGNGSNSNRNNNNNQRDRQDASTKTNGSRTAEEVQEEKKYLERYTGPPAKVSTFSANKKRRRTTDQKFNFDWDPKDDTSQPWRYEETGAHERSANGATEQVRRKKATRDYNDPRLVPWQDKELSQMTTRDWRLFKVNLEIVTKGNNIPNPMRFWEESNLPHVLKDTIKQVGYTEPTPVQRAAIPIALQCRDLIGISKTGSGKTAAFVLPMLSYIEPLPPLNEVTKTEGPYALILAPTRELATQIQAEVIKFATRMGFTVVCLIGNKRTIEEDAFALRNGAEIIVATPGRLVDCLERHLLVLSQCSYVVLDEADRMVDGGFEDSIHKILAALPPSNGKPDDRDAEDPNIMSKFLTPNLRYRQTVMYSATMPPSVERIAKNYLKHPAMVTIGTIGEAVDTVEQQAMWVVSEDERRNKLRAMLNTYGTGKLVIVFVNTKSNCDAVAKDLKSSSFSAVTLHGNKTQDQREAALQSFRDGRTNVLVATDVAARGLDIPDVSLVINFNMAGTIEVYTHRIGRTGRAGKEGMAITFCGPEDHGVLYHLKQIMSKSQMSKVPPWLKDHPEAQSKPTF</sequence>
<dbReference type="PROSITE" id="PS51195">
    <property type="entry name" value="Q_MOTIF"/>
    <property type="match status" value="1"/>
</dbReference>
<dbReference type="CDD" id="cd17945">
    <property type="entry name" value="DEADc_DDX23"/>
    <property type="match status" value="1"/>
</dbReference>
<dbReference type="PROSITE" id="PS51192">
    <property type="entry name" value="HELICASE_ATP_BIND_1"/>
    <property type="match status" value="1"/>
</dbReference>
<comment type="catalytic activity">
    <reaction evidence="6">
        <text>ATP + H2O = ADP + phosphate + H(+)</text>
        <dbReference type="Rhea" id="RHEA:13065"/>
        <dbReference type="ChEBI" id="CHEBI:15377"/>
        <dbReference type="ChEBI" id="CHEBI:15378"/>
        <dbReference type="ChEBI" id="CHEBI:30616"/>
        <dbReference type="ChEBI" id="CHEBI:43474"/>
        <dbReference type="ChEBI" id="CHEBI:456216"/>
        <dbReference type="EC" id="3.6.4.13"/>
    </reaction>
</comment>
<evidence type="ECO:0000256" key="3">
    <source>
        <dbReference type="ARBA" id="ARBA00022801"/>
    </source>
</evidence>
<dbReference type="GO" id="GO:0003724">
    <property type="term" value="F:RNA helicase activity"/>
    <property type="evidence" value="ECO:0007669"/>
    <property type="project" value="UniProtKB-EC"/>
</dbReference>
<comment type="similarity">
    <text evidence="7">Belongs to the DEAD box helicase family.</text>
</comment>
<dbReference type="GO" id="GO:0005524">
    <property type="term" value="F:ATP binding"/>
    <property type="evidence" value="ECO:0007669"/>
    <property type="project" value="UniProtKB-KW"/>
</dbReference>
<dbReference type="SMART" id="SM00490">
    <property type="entry name" value="HELICc"/>
    <property type="match status" value="1"/>
</dbReference>
<dbReference type="EC" id="3.6.4.13" evidence="1"/>
<dbReference type="PANTHER" id="PTHR47958">
    <property type="entry name" value="ATP-DEPENDENT RNA HELICASE DBP3"/>
    <property type="match status" value="1"/>
</dbReference>
<feature type="compositionally biased region" description="Low complexity" evidence="8">
    <location>
        <begin position="103"/>
        <end position="119"/>
    </location>
</feature>